<feature type="transmembrane region" description="Helical" evidence="9">
    <location>
        <begin position="187"/>
        <end position="213"/>
    </location>
</feature>
<name>A0A537K216_9BACT</name>
<sequence>MSTLIVQSLNALLNTAFLFLIAGGLSLVYGVMRIVNLAHGNLYMLGAFAMVGMAGLAAPAVPAAALIALLPVAALVVALVGAAIEPALLRPLYARAEEYQLLMTFGLLLILEDVTKLVWGPTPLSASTLWSAFGTLTILGSDYPTYNLLVIAIGLMTAALLWAFVYRTRFGVMLRATSQNRRMAQALGINVQSVYVLAFAIGCLMAGLAGAVIVPIQGAVLGMGVDALVLAFVVVVIGGLGSLEGALAGAFIVAVVRTLAITFFPELELAVLYLIAALVLVTRPAGLFSRS</sequence>
<feature type="transmembrane region" description="Helical" evidence="9">
    <location>
        <begin position="270"/>
        <end position="288"/>
    </location>
</feature>
<dbReference type="GO" id="GO:0006865">
    <property type="term" value="P:amino acid transport"/>
    <property type="evidence" value="ECO:0007669"/>
    <property type="project" value="UniProtKB-KW"/>
</dbReference>
<protein>
    <submittedName>
        <fullName evidence="10">Branched-chain amino acid ABC transporter permease</fullName>
    </submittedName>
</protein>
<evidence type="ECO:0000313" key="10">
    <source>
        <dbReference type="EMBL" id="TMI89827.1"/>
    </source>
</evidence>
<feature type="transmembrane region" description="Helical" evidence="9">
    <location>
        <begin position="42"/>
        <end position="61"/>
    </location>
</feature>
<keyword evidence="4 9" id="KW-0812">Transmembrane</keyword>
<proteinExistence type="inferred from homology"/>
<evidence type="ECO:0000256" key="1">
    <source>
        <dbReference type="ARBA" id="ARBA00004651"/>
    </source>
</evidence>
<keyword evidence="7 9" id="KW-0472">Membrane</keyword>
<dbReference type="PANTHER" id="PTHR11795:SF442">
    <property type="entry name" value="ABC TRANSPORTER ATP-BINDING PROTEIN"/>
    <property type="match status" value="1"/>
</dbReference>
<evidence type="ECO:0000256" key="8">
    <source>
        <dbReference type="ARBA" id="ARBA00037998"/>
    </source>
</evidence>
<comment type="subcellular location">
    <subcellularLocation>
        <location evidence="1">Cell membrane</location>
        <topology evidence="1">Multi-pass membrane protein</topology>
    </subcellularLocation>
</comment>
<dbReference type="Pfam" id="PF02653">
    <property type="entry name" value="BPD_transp_2"/>
    <property type="match status" value="1"/>
</dbReference>
<evidence type="ECO:0000256" key="4">
    <source>
        <dbReference type="ARBA" id="ARBA00022692"/>
    </source>
</evidence>
<evidence type="ECO:0000256" key="5">
    <source>
        <dbReference type="ARBA" id="ARBA00022970"/>
    </source>
</evidence>
<reference evidence="10 11" key="1">
    <citation type="journal article" date="2019" name="Nat. Microbiol.">
        <title>Mediterranean grassland soil C-N compound turnover is dependent on rainfall and depth, and is mediated by genomically divergent microorganisms.</title>
        <authorList>
            <person name="Diamond S."/>
            <person name="Andeer P.F."/>
            <person name="Li Z."/>
            <person name="Crits-Christoph A."/>
            <person name="Burstein D."/>
            <person name="Anantharaman K."/>
            <person name="Lane K.R."/>
            <person name="Thomas B.C."/>
            <person name="Pan C."/>
            <person name="Northen T.R."/>
            <person name="Banfield J.F."/>
        </authorList>
    </citation>
    <scope>NUCLEOTIDE SEQUENCE [LARGE SCALE GENOMIC DNA]</scope>
    <source>
        <strain evidence="10">NP_3</strain>
    </source>
</reference>
<keyword evidence="3" id="KW-1003">Cell membrane</keyword>
<evidence type="ECO:0000256" key="9">
    <source>
        <dbReference type="SAM" id="Phobius"/>
    </source>
</evidence>
<feature type="transmembrane region" description="Helical" evidence="9">
    <location>
        <begin position="146"/>
        <end position="166"/>
    </location>
</feature>
<dbReference type="GO" id="GO:0005886">
    <property type="term" value="C:plasma membrane"/>
    <property type="evidence" value="ECO:0007669"/>
    <property type="project" value="UniProtKB-SubCell"/>
</dbReference>
<organism evidence="10 11">
    <name type="scientific">Candidatus Segetimicrobium genomatis</name>
    <dbReference type="NCBI Taxonomy" id="2569760"/>
    <lineage>
        <taxon>Bacteria</taxon>
        <taxon>Bacillati</taxon>
        <taxon>Candidatus Sysuimicrobiota</taxon>
        <taxon>Candidatus Sysuimicrobiia</taxon>
        <taxon>Candidatus Sysuimicrobiales</taxon>
        <taxon>Candidatus Segetimicrobiaceae</taxon>
        <taxon>Candidatus Segetimicrobium</taxon>
    </lineage>
</organism>
<dbReference type="InterPro" id="IPR001851">
    <property type="entry name" value="ABC_transp_permease"/>
</dbReference>
<feature type="transmembrane region" description="Helical" evidence="9">
    <location>
        <begin position="101"/>
        <end position="119"/>
    </location>
</feature>
<dbReference type="InterPro" id="IPR052157">
    <property type="entry name" value="BCAA_transport_permease"/>
</dbReference>
<comment type="caution">
    <text evidence="10">The sequence shown here is derived from an EMBL/GenBank/DDBJ whole genome shotgun (WGS) entry which is preliminary data.</text>
</comment>
<evidence type="ECO:0000256" key="7">
    <source>
        <dbReference type="ARBA" id="ARBA00023136"/>
    </source>
</evidence>
<keyword evidence="6 9" id="KW-1133">Transmembrane helix</keyword>
<dbReference type="PANTHER" id="PTHR11795">
    <property type="entry name" value="BRANCHED-CHAIN AMINO ACID TRANSPORT SYSTEM PERMEASE PROTEIN LIVH"/>
    <property type="match status" value="1"/>
</dbReference>
<keyword evidence="5" id="KW-0029">Amino-acid transport</keyword>
<dbReference type="EMBL" id="VBAK01000118">
    <property type="protein sequence ID" value="TMI89827.1"/>
    <property type="molecule type" value="Genomic_DNA"/>
</dbReference>
<evidence type="ECO:0000256" key="6">
    <source>
        <dbReference type="ARBA" id="ARBA00022989"/>
    </source>
</evidence>
<evidence type="ECO:0000313" key="11">
    <source>
        <dbReference type="Proteomes" id="UP000318509"/>
    </source>
</evidence>
<gene>
    <name evidence="10" type="ORF">E6H00_08735</name>
</gene>
<evidence type="ECO:0000256" key="2">
    <source>
        <dbReference type="ARBA" id="ARBA00022448"/>
    </source>
</evidence>
<dbReference type="GO" id="GO:0022857">
    <property type="term" value="F:transmembrane transporter activity"/>
    <property type="evidence" value="ECO:0007669"/>
    <property type="project" value="InterPro"/>
</dbReference>
<dbReference type="CDD" id="cd06582">
    <property type="entry name" value="TM_PBP1_LivH_like"/>
    <property type="match status" value="1"/>
</dbReference>
<feature type="transmembrane region" description="Helical" evidence="9">
    <location>
        <begin position="12"/>
        <end position="30"/>
    </location>
</feature>
<keyword evidence="2" id="KW-0813">Transport</keyword>
<comment type="similarity">
    <text evidence="8">Belongs to the binding-protein-dependent transport system permease family. LivHM subfamily.</text>
</comment>
<accession>A0A537K216</accession>
<dbReference type="AlphaFoldDB" id="A0A537K216"/>
<feature type="transmembrane region" description="Helical" evidence="9">
    <location>
        <begin position="67"/>
        <end position="89"/>
    </location>
</feature>
<dbReference type="Proteomes" id="UP000318509">
    <property type="component" value="Unassembled WGS sequence"/>
</dbReference>
<evidence type="ECO:0000256" key="3">
    <source>
        <dbReference type="ARBA" id="ARBA00022475"/>
    </source>
</evidence>